<dbReference type="Proteomes" id="UP000320672">
    <property type="component" value="Chromosome"/>
</dbReference>
<feature type="transmembrane region" description="Helical" evidence="1">
    <location>
        <begin position="150"/>
        <end position="168"/>
    </location>
</feature>
<evidence type="ECO:0000256" key="1">
    <source>
        <dbReference type="SAM" id="Phobius"/>
    </source>
</evidence>
<dbReference type="InterPro" id="IPR002656">
    <property type="entry name" value="Acyl_transf_3_dom"/>
</dbReference>
<dbReference type="PANTHER" id="PTHR36927">
    <property type="entry name" value="BLR4337 PROTEIN"/>
    <property type="match status" value="1"/>
</dbReference>
<accession>A0A517MBK0</accession>
<evidence type="ECO:0000313" key="3">
    <source>
        <dbReference type="EMBL" id="QDS92260.1"/>
    </source>
</evidence>
<feature type="transmembrane region" description="Helical" evidence="1">
    <location>
        <begin position="246"/>
        <end position="268"/>
    </location>
</feature>
<dbReference type="KEGG" id="rml:FF011L_10020"/>
<sequence>MASVRVNRLAPLEWVRAGATLLVVLLHALMPYVSQPMPGVAWPVWETGSTTANAVFWAIELFIMPLFLVLAGFVAVGLIGRLGKADFLRHRARRLLVPLLFGLVVVLPIDLYVWLLGWVVEGKVGWQKMRSLKIDPEIAKNLWGTSHLWFLQYLLLYSVLYAVVKEAWPERWRHPVNRRTVRAASLLALIAIGGSVLLVRPEVVFGFQHGFFPVASKWIYNGTFYAGGIWLAVFDSRLRRIERNGVGVLLFGLLGGIASLWAGMQFLQGDASRLILVLGAVATLASAWALTFGIIGAAVRFAQRPRRIVLYVAAASFWIYLAHHPFLGLVHIGLKVQFPDAAPLGKGMLAWAIATLWCLGTYQIFVRHTFIGRMLGVRHAERVCKQSVAKELANLRQAA</sequence>
<feature type="transmembrane region" description="Helical" evidence="1">
    <location>
        <begin position="347"/>
        <end position="365"/>
    </location>
</feature>
<dbReference type="AlphaFoldDB" id="A0A517MBK0"/>
<protein>
    <submittedName>
        <fullName evidence="3">Glucans biosynthesis protein</fullName>
    </submittedName>
</protein>
<feature type="transmembrane region" description="Helical" evidence="1">
    <location>
        <begin position="180"/>
        <end position="198"/>
    </location>
</feature>
<feature type="transmembrane region" description="Helical" evidence="1">
    <location>
        <begin position="54"/>
        <end position="83"/>
    </location>
</feature>
<evidence type="ECO:0000313" key="4">
    <source>
        <dbReference type="Proteomes" id="UP000320672"/>
    </source>
</evidence>
<reference evidence="3 4" key="1">
    <citation type="submission" date="2019-02" db="EMBL/GenBank/DDBJ databases">
        <title>Deep-cultivation of Planctomycetes and their phenomic and genomic characterization uncovers novel biology.</title>
        <authorList>
            <person name="Wiegand S."/>
            <person name="Jogler M."/>
            <person name="Boedeker C."/>
            <person name="Pinto D."/>
            <person name="Vollmers J."/>
            <person name="Rivas-Marin E."/>
            <person name="Kohn T."/>
            <person name="Peeters S.H."/>
            <person name="Heuer A."/>
            <person name="Rast P."/>
            <person name="Oberbeckmann S."/>
            <person name="Bunk B."/>
            <person name="Jeske O."/>
            <person name="Meyerdierks A."/>
            <person name="Storesund J.E."/>
            <person name="Kallscheuer N."/>
            <person name="Luecker S."/>
            <person name="Lage O.M."/>
            <person name="Pohl T."/>
            <person name="Merkel B.J."/>
            <person name="Hornburger P."/>
            <person name="Mueller R.-W."/>
            <person name="Bruemmer F."/>
            <person name="Labrenz M."/>
            <person name="Spormann A.M."/>
            <person name="Op den Camp H."/>
            <person name="Overmann J."/>
            <person name="Amann R."/>
            <person name="Jetten M.S.M."/>
            <person name="Mascher T."/>
            <person name="Medema M.H."/>
            <person name="Devos D.P."/>
            <person name="Kaster A.-K."/>
            <person name="Ovreas L."/>
            <person name="Rohde M."/>
            <person name="Galperin M.Y."/>
            <person name="Jogler C."/>
        </authorList>
    </citation>
    <scope>NUCLEOTIDE SEQUENCE [LARGE SCALE GENOMIC DNA]</scope>
    <source>
        <strain evidence="3 4">FF011L</strain>
    </source>
</reference>
<feature type="transmembrane region" description="Helical" evidence="1">
    <location>
        <begin position="12"/>
        <end position="34"/>
    </location>
</feature>
<keyword evidence="1" id="KW-1133">Transmembrane helix</keyword>
<feature type="transmembrane region" description="Helical" evidence="1">
    <location>
        <begin position="218"/>
        <end position="234"/>
    </location>
</feature>
<name>A0A517MBK0_9BACT</name>
<organism evidence="3 4">
    <name type="scientific">Roseimaritima multifibrata</name>
    <dbReference type="NCBI Taxonomy" id="1930274"/>
    <lineage>
        <taxon>Bacteria</taxon>
        <taxon>Pseudomonadati</taxon>
        <taxon>Planctomycetota</taxon>
        <taxon>Planctomycetia</taxon>
        <taxon>Pirellulales</taxon>
        <taxon>Pirellulaceae</taxon>
        <taxon>Roseimaritima</taxon>
    </lineage>
</organism>
<keyword evidence="1" id="KW-0812">Transmembrane</keyword>
<proteinExistence type="predicted"/>
<feature type="transmembrane region" description="Helical" evidence="1">
    <location>
        <begin position="95"/>
        <end position="120"/>
    </location>
</feature>
<evidence type="ECO:0000259" key="2">
    <source>
        <dbReference type="Pfam" id="PF01757"/>
    </source>
</evidence>
<dbReference type="PANTHER" id="PTHR36927:SF1">
    <property type="entry name" value="MDO-LIKE PROTEIN"/>
    <property type="match status" value="1"/>
</dbReference>
<feature type="domain" description="Acyltransferase 3" evidence="2">
    <location>
        <begin position="12"/>
        <end position="356"/>
    </location>
</feature>
<keyword evidence="1" id="KW-0472">Membrane</keyword>
<keyword evidence="4" id="KW-1185">Reference proteome</keyword>
<dbReference type="RefSeq" id="WP_218933013.1">
    <property type="nucleotide sequence ID" value="NZ_CP036262.1"/>
</dbReference>
<dbReference type="GO" id="GO:0016747">
    <property type="term" value="F:acyltransferase activity, transferring groups other than amino-acyl groups"/>
    <property type="evidence" value="ECO:0007669"/>
    <property type="project" value="InterPro"/>
</dbReference>
<gene>
    <name evidence="3" type="ORF">FF011L_10020</name>
</gene>
<dbReference type="EMBL" id="CP036262">
    <property type="protein sequence ID" value="QDS92260.1"/>
    <property type="molecule type" value="Genomic_DNA"/>
</dbReference>
<feature type="transmembrane region" description="Helical" evidence="1">
    <location>
        <begin position="308"/>
        <end position="327"/>
    </location>
</feature>
<dbReference type="Pfam" id="PF01757">
    <property type="entry name" value="Acyl_transf_3"/>
    <property type="match status" value="1"/>
</dbReference>
<dbReference type="InterPro" id="IPR050623">
    <property type="entry name" value="Glucan_succinyl_AcylTrfase"/>
</dbReference>
<feature type="transmembrane region" description="Helical" evidence="1">
    <location>
        <begin position="274"/>
        <end position="296"/>
    </location>
</feature>